<evidence type="ECO:0000259" key="5">
    <source>
        <dbReference type="Pfam" id="PF00676"/>
    </source>
</evidence>
<dbReference type="CDD" id="cd02000">
    <property type="entry name" value="TPP_E1_PDC_ADC_BCADC"/>
    <property type="match status" value="1"/>
</dbReference>
<dbReference type="GO" id="GO:0009083">
    <property type="term" value="P:branched-chain amino acid catabolic process"/>
    <property type="evidence" value="ECO:0007669"/>
    <property type="project" value="TreeGrafter"/>
</dbReference>
<dbReference type="GO" id="GO:0003863">
    <property type="term" value="F:branched-chain 2-oxo acid dehydrogenase activity"/>
    <property type="evidence" value="ECO:0007669"/>
    <property type="project" value="UniProtKB-EC"/>
</dbReference>
<feature type="domain" description="Dehydrogenase E1 component" evidence="5">
    <location>
        <begin position="32"/>
        <end position="331"/>
    </location>
</feature>
<dbReference type="Pfam" id="PF00676">
    <property type="entry name" value="E1_dh"/>
    <property type="match status" value="1"/>
</dbReference>
<evidence type="ECO:0000256" key="2">
    <source>
        <dbReference type="ARBA" id="ARBA00023002"/>
    </source>
</evidence>
<dbReference type="AlphaFoldDB" id="A0A1G8UTU0"/>
<comment type="similarity">
    <text evidence="4">Belongs to the BCKDHA family.</text>
</comment>
<evidence type="ECO:0000256" key="1">
    <source>
        <dbReference type="ARBA" id="ARBA00001964"/>
    </source>
</evidence>
<accession>A0A1G8UTU0</accession>
<dbReference type="PANTHER" id="PTHR43380:SF1">
    <property type="entry name" value="2-OXOISOVALERATE DEHYDROGENASE SUBUNIT ALPHA, MITOCHONDRIAL"/>
    <property type="match status" value="1"/>
</dbReference>
<organism evidence="6 7">
    <name type="scientific">Jeotgalicoccus aerolatus</name>
    <dbReference type="NCBI Taxonomy" id="709510"/>
    <lineage>
        <taxon>Bacteria</taxon>
        <taxon>Bacillati</taxon>
        <taxon>Bacillota</taxon>
        <taxon>Bacilli</taxon>
        <taxon>Bacillales</taxon>
        <taxon>Staphylococcaceae</taxon>
        <taxon>Jeotgalicoccus</taxon>
    </lineage>
</organism>
<comment type="cofactor">
    <cofactor evidence="1 4">
        <name>thiamine diphosphate</name>
        <dbReference type="ChEBI" id="CHEBI:58937"/>
    </cofactor>
</comment>
<dbReference type="STRING" id="586411.SAMN05216187_101110"/>
<comment type="catalytic activity">
    <reaction evidence="4">
        <text>N(6)-[(R)-lipoyl]-L-lysyl-[protein] + 3-methyl-2-oxobutanoate + H(+) = N(6)-[(R)-S(8)-2-methylpropanoyldihydrolipoyl]-L-lysyl-[protein] + CO2</text>
        <dbReference type="Rhea" id="RHEA:13457"/>
        <dbReference type="Rhea" id="RHEA-COMP:10474"/>
        <dbReference type="Rhea" id="RHEA-COMP:10497"/>
        <dbReference type="ChEBI" id="CHEBI:11851"/>
        <dbReference type="ChEBI" id="CHEBI:15378"/>
        <dbReference type="ChEBI" id="CHEBI:16526"/>
        <dbReference type="ChEBI" id="CHEBI:83099"/>
        <dbReference type="ChEBI" id="CHEBI:83142"/>
        <dbReference type="EC" id="1.2.4.4"/>
    </reaction>
</comment>
<evidence type="ECO:0000256" key="4">
    <source>
        <dbReference type="RuleBase" id="RU365014"/>
    </source>
</evidence>
<comment type="function">
    <text evidence="4">The branched-chain alpha-keto dehydrogenase complex catalyzes the overall conversion of alpha-keto acids to acyl-CoA and CO(2). It contains multiple copies of three enzymatic components: branched-chain alpha-keto acid decarboxylase (E1), lipoamide acyltransferase (E2) and lipoamide dehydrogenase (E3).</text>
</comment>
<evidence type="ECO:0000313" key="6">
    <source>
        <dbReference type="EMBL" id="SDJ57218.1"/>
    </source>
</evidence>
<reference evidence="7" key="1">
    <citation type="submission" date="2016-10" db="EMBL/GenBank/DDBJ databases">
        <authorList>
            <person name="Varghese N."/>
            <person name="Submissions S."/>
        </authorList>
    </citation>
    <scope>NUCLEOTIDE SEQUENCE [LARGE SCALE GENOMIC DNA]</scope>
    <source>
        <strain evidence="7">CGMCC 1.8911</strain>
    </source>
</reference>
<keyword evidence="2 4" id="KW-0560">Oxidoreductase</keyword>
<dbReference type="EMBL" id="FNFI01000001">
    <property type="protein sequence ID" value="SDJ57218.1"/>
    <property type="molecule type" value="Genomic_DNA"/>
</dbReference>
<dbReference type="PANTHER" id="PTHR43380">
    <property type="entry name" value="2-OXOISOVALERATE DEHYDROGENASE SUBUNIT ALPHA, MITOCHONDRIAL"/>
    <property type="match status" value="1"/>
</dbReference>
<sequence length="345" mass="38333">MPKVSQFTFRKVTFLLSYKETDLTESDLQQMYKTMLISRRLDERMWLLNRAGKLPFVISCQGQEATQVGAAFALDKENDIINPYYRDLALVTHFGMTPEETMLSAFARGADVQSGGRQMPGHFSKKASNIMTQGSAVTTQIPHAVGASYAMKMDGEKRVSLATLGEGSTSQGDFHEGLNFAGVHKLPFICLIENNKYAISVPTHLQYAADKLSDRAIGYGMHGEQVDGNDPIAVYKVMKEARERAINGEGASLIEALSIRLTPHSSDDDDKYRTADELTKNKEDDCLESFKLYLLDENIIDEDWLTEAEAEIKDTVNQATKAAEAAPYAEAEHALKHVYEEVDNG</sequence>
<evidence type="ECO:0000313" key="7">
    <source>
        <dbReference type="Proteomes" id="UP000242700"/>
    </source>
</evidence>
<dbReference type="InterPro" id="IPR029061">
    <property type="entry name" value="THDP-binding"/>
</dbReference>
<dbReference type="InterPro" id="IPR050771">
    <property type="entry name" value="Alpha-ketoacid_DH_E1_comp"/>
</dbReference>
<gene>
    <name evidence="6" type="ORF">SAMN05216187_101110</name>
</gene>
<dbReference type="Proteomes" id="UP000242700">
    <property type="component" value="Unassembled WGS sequence"/>
</dbReference>
<protein>
    <recommendedName>
        <fullName evidence="4">2-oxoisovalerate dehydrogenase subunit alpha</fullName>
        <ecNumber evidence="4">1.2.4.4</ecNumber>
    </recommendedName>
    <alternativeName>
        <fullName evidence="4">Branched-chain alpha-keto acid dehydrogenase E1 component alpha chain</fullName>
    </alternativeName>
</protein>
<dbReference type="EC" id="1.2.4.4" evidence="4"/>
<dbReference type="Gene3D" id="3.40.50.970">
    <property type="match status" value="1"/>
</dbReference>
<evidence type="ECO:0000256" key="3">
    <source>
        <dbReference type="ARBA" id="ARBA00023052"/>
    </source>
</evidence>
<keyword evidence="3 4" id="KW-0786">Thiamine pyrophosphate</keyword>
<dbReference type="SUPFAM" id="SSF52518">
    <property type="entry name" value="Thiamin diphosphate-binding fold (THDP-binding)"/>
    <property type="match status" value="1"/>
</dbReference>
<name>A0A1G8UTU0_9STAP</name>
<proteinExistence type="inferred from homology"/>
<dbReference type="InterPro" id="IPR001017">
    <property type="entry name" value="DH_E1"/>
</dbReference>
<dbReference type="FunFam" id="3.40.50.970:FF:000032">
    <property type="entry name" value="2-oxoisovalerate dehydrogenase subunit alpha"/>
    <property type="match status" value="1"/>
</dbReference>